<dbReference type="PROSITE" id="PS51186">
    <property type="entry name" value="GNAT"/>
    <property type="match status" value="1"/>
</dbReference>
<dbReference type="Gene3D" id="3.40.630.30">
    <property type="match status" value="1"/>
</dbReference>
<evidence type="ECO:0000256" key="3">
    <source>
        <dbReference type="ARBA" id="ARBA00038502"/>
    </source>
</evidence>
<dbReference type="InterPro" id="IPR016181">
    <property type="entry name" value="Acyl_CoA_acyltransferase"/>
</dbReference>
<dbReference type="AlphaFoldDB" id="A0A383AWU1"/>
<evidence type="ECO:0000313" key="5">
    <source>
        <dbReference type="EMBL" id="SVE12426.1"/>
    </source>
</evidence>
<evidence type="ECO:0000256" key="2">
    <source>
        <dbReference type="ARBA" id="ARBA00023315"/>
    </source>
</evidence>
<sequence length="147" mass="16604">MEQPTTTSDRLILRPFTLADAPDVHRLVGDWDISSTTLYIPHPYEYWMAEEWIGARQGQFESGNQGNFAITLRSNGTLVGGISMNINRTDEHGELGYYIGKPYWNNGYATEATQAVIKYSFVVLVLRRVFAAHFARNQASGRVMQKA</sequence>
<evidence type="ECO:0000259" key="4">
    <source>
        <dbReference type="PROSITE" id="PS51186"/>
    </source>
</evidence>
<dbReference type="PANTHER" id="PTHR43792:SF8">
    <property type="entry name" value="[RIBOSOMAL PROTEIN US5]-ALANINE N-ACETYLTRANSFERASE"/>
    <property type="match status" value="1"/>
</dbReference>
<dbReference type="InterPro" id="IPR051531">
    <property type="entry name" value="N-acetyltransferase"/>
</dbReference>
<dbReference type="SUPFAM" id="SSF55729">
    <property type="entry name" value="Acyl-CoA N-acyltransferases (Nat)"/>
    <property type="match status" value="1"/>
</dbReference>
<organism evidence="5">
    <name type="scientific">marine metagenome</name>
    <dbReference type="NCBI Taxonomy" id="408172"/>
    <lineage>
        <taxon>unclassified sequences</taxon>
        <taxon>metagenomes</taxon>
        <taxon>ecological metagenomes</taxon>
    </lineage>
</organism>
<keyword evidence="2" id="KW-0012">Acyltransferase</keyword>
<accession>A0A383AWU1</accession>
<dbReference type="PANTHER" id="PTHR43792">
    <property type="entry name" value="GNAT FAMILY, PUTATIVE (AFU_ORTHOLOGUE AFUA_3G00765)-RELATED-RELATED"/>
    <property type="match status" value="1"/>
</dbReference>
<dbReference type="EMBL" id="UINC01195727">
    <property type="protein sequence ID" value="SVE12426.1"/>
    <property type="molecule type" value="Genomic_DNA"/>
</dbReference>
<feature type="domain" description="N-acetyltransferase" evidence="4">
    <location>
        <begin position="11"/>
        <end position="147"/>
    </location>
</feature>
<gene>
    <name evidence="5" type="ORF">METZ01_LOCUS465280</name>
</gene>
<keyword evidence="1" id="KW-0808">Transferase</keyword>
<comment type="similarity">
    <text evidence="3">Belongs to the acetyltransferase family. RimJ subfamily.</text>
</comment>
<dbReference type="Pfam" id="PF13302">
    <property type="entry name" value="Acetyltransf_3"/>
    <property type="match status" value="1"/>
</dbReference>
<protein>
    <recommendedName>
        <fullName evidence="4">N-acetyltransferase domain-containing protein</fullName>
    </recommendedName>
</protein>
<dbReference type="InterPro" id="IPR000182">
    <property type="entry name" value="GNAT_dom"/>
</dbReference>
<evidence type="ECO:0000256" key="1">
    <source>
        <dbReference type="ARBA" id="ARBA00022679"/>
    </source>
</evidence>
<proteinExistence type="inferred from homology"/>
<feature type="non-terminal residue" evidence="5">
    <location>
        <position position="147"/>
    </location>
</feature>
<reference evidence="5" key="1">
    <citation type="submission" date="2018-05" db="EMBL/GenBank/DDBJ databases">
        <authorList>
            <person name="Lanie J.A."/>
            <person name="Ng W.-L."/>
            <person name="Kazmierczak K.M."/>
            <person name="Andrzejewski T.M."/>
            <person name="Davidsen T.M."/>
            <person name="Wayne K.J."/>
            <person name="Tettelin H."/>
            <person name="Glass J.I."/>
            <person name="Rusch D."/>
            <person name="Podicherti R."/>
            <person name="Tsui H.-C.T."/>
            <person name="Winkler M.E."/>
        </authorList>
    </citation>
    <scope>NUCLEOTIDE SEQUENCE</scope>
</reference>
<name>A0A383AWU1_9ZZZZ</name>
<dbReference type="GO" id="GO:0016747">
    <property type="term" value="F:acyltransferase activity, transferring groups other than amino-acyl groups"/>
    <property type="evidence" value="ECO:0007669"/>
    <property type="project" value="InterPro"/>
</dbReference>